<reference evidence="2" key="1">
    <citation type="journal article" date="2021" name="Nat. Commun.">
        <title>Genetic determinants of endophytism in the Arabidopsis root mycobiome.</title>
        <authorList>
            <person name="Mesny F."/>
            <person name="Miyauchi S."/>
            <person name="Thiergart T."/>
            <person name="Pickel B."/>
            <person name="Atanasova L."/>
            <person name="Karlsson M."/>
            <person name="Huettel B."/>
            <person name="Barry K.W."/>
            <person name="Haridas S."/>
            <person name="Chen C."/>
            <person name="Bauer D."/>
            <person name="Andreopoulos W."/>
            <person name="Pangilinan J."/>
            <person name="LaButti K."/>
            <person name="Riley R."/>
            <person name="Lipzen A."/>
            <person name="Clum A."/>
            <person name="Drula E."/>
            <person name="Henrissat B."/>
            <person name="Kohler A."/>
            <person name="Grigoriev I.V."/>
            <person name="Martin F.M."/>
            <person name="Hacquard S."/>
        </authorList>
    </citation>
    <scope>NUCLEOTIDE SEQUENCE</scope>
    <source>
        <strain evidence="2">MPI-CAGE-CH-0235</strain>
    </source>
</reference>
<accession>A0A8K0WUU8</accession>
<evidence type="ECO:0000259" key="1">
    <source>
        <dbReference type="PROSITE" id="PS50181"/>
    </source>
</evidence>
<sequence length="179" mass="20266">MESLPLEIMTEILLHLPPCTMKDARLTCRTFNEILAKPTFRVLADFTDLDYAQRTLEDIVSDFSRRPRSVWSPSCSVPPKLPVTESFLLALDTALHGAKPARPGPQDPKLEMQGSRATRLDIQSPDGTFKDDEVTKQYLRRVMFRYALYLSYAYDRGEDAPQAWVFKAGLRGEKAKAAV</sequence>
<proteinExistence type="predicted"/>
<dbReference type="CDD" id="cd09917">
    <property type="entry name" value="F-box_SF"/>
    <property type="match status" value="1"/>
</dbReference>
<dbReference type="InterPro" id="IPR036047">
    <property type="entry name" value="F-box-like_dom_sf"/>
</dbReference>
<keyword evidence="3" id="KW-1185">Reference proteome</keyword>
<feature type="domain" description="F-box" evidence="1">
    <location>
        <begin position="1"/>
        <end position="43"/>
    </location>
</feature>
<dbReference type="SUPFAM" id="SSF81383">
    <property type="entry name" value="F-box domain"/>
    <property type="match status" value="1"/>
</dbReference>
<dbReference type="SMART" id="SM00256">
    <property type="entry name" value="FBOX"/>
    <property type="match status" value="1"/>
</dbReference>
<dbReference type="Pfam" id="PF00646">
    <property type="entry name" value="F-box"/>
    <property type="match status" value="1"/>
</dbReference>
<dbReference type="PROSITE" id="PS50181">
    <property type="entry name" value="FBOX"/>
    <property type="match status" value="1"/>
</dbReference>
<dbReference type="OrthoDB" id="4986826at2759"/>
<evidence type="ECO:0000313" key="2">
    <source>
        <dbReference type="EMBL" id="KAH7325996.1"/>
    </source>
</evidence>
<protein>
    <recommendedName>
        <fullName evidence="1">F-box domain-containing protein</fullName>
    </recommendedName>
</protein>
<name>A0A8K0WUU8_9HYPO</name>
<organism evidence="2 3">
    <name type="scientific">Stachybotrys elegans</name>
    <dbReference type="NCBI Taxonomy" id="80388"/>
    <lineage>
        <taxon>Eukaryota</taxon>
        <taxon>Fungi</taxon>
        <taxon>Dikarya</taxon>
        <taxon>Ascomycota</taxon>
        <taxon>Pezizomycotina</taxon>
        <taxon>Sordariomycetes</taxon>
        <taxon>Hypocreomycetidae</taxon>
        <taxon>Hypocreales</taxon>
        <taxon>Stachybotryaceae</taxon>
        <taxon>Stachybotrys</taxon>
    </lineage>
</organism>
<comment type="caution">
    <text evidence="2">The sequence shown here is derived from an EMBL/GenBank/DDBJ whole genome shotgun (WGS) entry which is preliminary data.</text>
</comment>
<evidence type="ECO:0000313" key="3">
    <source>
        <dbReference type="Proteomes" id="UP000813444"/>
    </source>
</evidence>
<dbReference type="EMBL" id="JAGPNK010000002">
    <property type="protein sequence ID" value="KAH7325996.1"/>
    <property type="molecule type" value="Genomic_DNA"/>
</dbReference>
<dbReference type="Gene3D" id="1.20.1280.50">
    <property type="match status" value="1"/>
</dbReference>
<gene>
    <name evidence="2" type="ORF">B0I35DRAFT_123556</name>
</gene>
<dbReference type="Proteomes" id="UP000813444">
    <property type="component" value="Unassembled WGS sequence"/>
</dbReference>
<dbReference type="AlphaFoldDB" id="A0A8K0WUU8"/>
<dbReference type="InterPro" id="IPR001810">
    <property type="entry name" value="F-box_dom"/>
</dbReference>